<gene>
    <name evidence="2" type="ORF">g.18637</name>
</gene>
<evidence type="ECO:0000256" key="1">
    <source>
        <dbReference type="SAM" id="MobiDB-lite"/>
    </source>
</evidence>
<dbReference type="EMBL" id="GECU01024132">
    <property type="protein sequence ID" value="JAS83574.1"/>
    <property type="molecule type" value="Transcribed_RNA"/>
</dbReference>
<protein>
    <recommendedName>
        <fullName evidence="3">CCDC66 domain-containing protein</fullName>
    </recommendedName>
</protein>
<dbReference type="AlphaFoldDB" id="A0A1B6I9F6"/>
<sequence>MYPVTDDLNKDIFRHFLKEQEKKLKNDKLSLQKKESFDLQHSITGSNEEKFSQHDFGARENTVPQTKVAQTCTKVMLNVKAPNIGVLNSREKEKEKLIKSLSLPKSRHSCPNIRVVNRFETVSKNSLNNSYEDRREKEKDRLAEIFASSGYQFSKTSNSQVCKNLNRFSFDENQSFDLKNNKFKSDCIEPSFSQNYDNCKAEEVNVKTEESGSNTKTYNIPRILVSEYKENSKPLNTKPTTTSSDSTMVRIGEFSPLNPNNPAGKPQLGLGEYEERRKLLLDQRRQEYNQYLQEQLSKCHSPTRGHNSHYRDAETQTVWKDEPVNIQEPIDNQMSPAQCSNSSLQEEERHCRFSPGTVSPVARCFEGLSEKEVKEYLYREELQKQIEEKNRLREEMKRREEEEDAKLEAKVRKDQEEMMKQFEAERLQRLELALRKKEQEDILRQRLAAEQQKALEESKLKKKQLRRDKSLSPHESSSRTSTRNSRLDHRVVPLTQSLPSTAASKVLSEVHEVLKQPILEIQGSEETSEQSSHETVVPLMKDDTLGQLVDETVRPSAILSPPIHKAKEVDMLVQKAAFEPNMQRRVSKDESLFSSRQVADYRDEVNRLLKEPLLPKSFVVLPPVSPPLLHATIPPVNPSQSPPIAASKRVQRTNSDLLEDKWKVPHVEHYNAASPDVLTKHNRSVLTQLGAFRRHLQQERLRMQERVQAESP</sequence>
<organism evidence="2">
    <name type="scientific">Homalodisca liturata</name>
    <dbReference type="NCBI Taxonomy" id="320908"/>
    <lineage>
        <taxon>Eukaryota</taxon>
        <taxon>Metazoa</taxon>
        <taxon>Ecdysozoa</taxon>
        <taxon>Arthropoda</taxon>
        <taxon>Hexapoda</taxon>
        <taxon>Insecta</taxon>
        <taxon>Pterygota</taxon>
        <taxon>Neoptera</taxon>
        <taxon>Paraneoptera</taxon>
        <taxon>Hemiptera</taxon>
        <taxon>Auchenorrhyncha</taxon>
        <taxon>Membracoidea</taxon>
        <taxon>Cicadellidae</taxon>
        <taxon>Cicadellinae</taxon>
        <taxon>Proconiini</taxon>
        <taxon>Homalodisca</taxon>
    </lineage>
</organism>
<proteinExistence type="predicted"/>
<evidence type="ECO:0000313" key="2">
    <source>
        <dbReference type="EMBL" id="JAS83574.1"/>
    </source>
</evidence>
<accession>A0A1B6I9F6</accession>
<evidence type="ECO:0008006" key="3">
    <source>
        <dbReference type="Google" id="ProtNLM"/>
    </source>
</evidence>
<feature type="region of interest" description="Disordered" evidence="1">
    <location>
        <begin position="456"/>
        <end position="496"/>
    </location>
</feature>
<name>A0A1B6I9F6_9HEMI</name>
<feature type="region of interest" description="Disordered" evidence="1">
    <location>
        <begin position="392"/>
        <end position="413"/>
    </location>
</feature>
<reference evidence="2" key="1">
    <citation type="submission" date="2015-11" db="EMBL/GenBank/DDBJ databases">
        <title>De novo transcriptome assembly of four potential Pierce s Disease insect vectors from Arizona vineyards.</title>
        <authorList>
            <person name="Tassone E.E."/>
        </authorList>
    </citation>
    <scope>NUCLEOTIDE SEQUENCE</scope>
</reference>